<dbReference type="InterPro" id="IPR002676">
    <property type="entry name" value="RimM_N"/>
</dbReference>
<keyword evidence="2 5" id="KW-0690">Ribosome biogenesis</keyword>
<dbReference type="InterPro" id="IPR036976">
    <property type="entry name" value="RimM_N_sf"/>
</dbReference>
<protein>
    <recommendedName>
        <fullName evidence="5">Ribosome maturation factor RimM</fullName>
    </recommendedName>
</protein>
<dbReference type="Pfam" id="PF24986">
    <property type="entry name" value="PRC_RimM"/>
    <property type="match status" value="1"/>
</dbReference>
<name>A0A9D2R417_9FIRM</name>
<dbReference type="NCBIfam" id="TIGR02273">
    <property type="entry name" value="16S_RimM"/>
    <property type="match status" value="1"/>
</dbReference>
<dbReference type="SUPFAM" id="SSF50447">
    <property type="entry name" value="Translation proteins"/>
    <property type="match status" value="1"/>
</dbReference>
<dbReference type="Gene3D" id="2.40.30.60">
    <property type="entry name" value="RimM"/>
    <property type="match status" value="1"/>
</dbReference>
<keyword evidence="3 5" id="KW-0698">rRNA processing</keyword>
<dbReference type="GO" id="GO:0005840">
    <property type="term" value="C:ribosome"/>
    <property type="evidence" value="ECO:0007669"/>
    <property type="project" value="InterPro"/>
</dbReference>
<dbReference type="Gene3D" id="2.30.30.240">
    <property type="entry name" value="PRC-barrel domain"/>
    <property type="match status" value="1"/>
</dbReference>
<comment type="function">
    <text evidence="5">An accessory protein needed during the final step in the assembly of 30S ribosomal subunit, possibly for assembly of the head region. Essential for efficient processing of 16S rRNA. May be needed both before and after RbfA during the maturation of 16S rRNA. It has affinity for free ribosomal 30S subunits but not for 70S ribosomes.</text>
</comment>
<sequence length="167" mass="18935">MEQFLQVGVISSTHGIRGEVKVFPTTDDPTRFKKLKKVLMDTGKERLELEIQSVKFFKQFVILKFKGIDNINDIERYKGSSLLVPREEAVRLGKDEYYIADLIGMEVFTEDGRFGVLRDVMETGANEVYIIDSDKHGEVLIPAIHDCILDVDVAGQVMTIRLLDGLI</sequence>
<dbReference type="PANTHER" id="PTHR33692:SF1">
    <property type="entry name" value="RIBOSOME MATURATION FACTOR RIMM"/>
    <property type="match status" value="1"/>
</dbReference>
<dbReference type="InterPro" id="IPR011961">
    <property type="entry name" value="RimM"/>
</dbReference>
<evidence type="ECO:0000259" key="7">
    <source>
        <dbReference type="Pfam" id="PF24986"/>
    </source>
</evidence>
<comment type="domain">
    <text evidence="5">The PRC barrel domain binds ribosomal protein uS19.</text>
</comment>
<evidence type="ECO:0000256" key="5">
    <source>
        <dbReference type="HAMAP-Rule" id="MF_00014"/>
    </source>
</evidence>
<keyword evidence="1 5" id="KW-0963">Cytoplasm</keyword>
<organism evidence="8 9">
    <name type="scientific">Candidatus Mediterraneibacter tabaqchaliae</name>
    <dbReference type="NCBI Taxonomy" id="2838689"/>
    <lineage>
        <taxon>Bacteria</taxon>
        <taxon>Bacillati</taxon>
        <taxon>Bacillota</taxon>
        <taxon>Clostridia</taxon>
        <taxon>Lachnospirales</taxon>
        <taxon>Lachnospiraceae</taxon>
        <taxon>Mediterraneibacter</taxon>
    </lineage>
</organism>
<proteinExistence type="inferred from homology"/>
<dbReference type="PANTHER" id="PTHR33692">
    <property type="entry name" value="RIBOSOME MATURATION FACTOR RIMM"/>
    <property type="match status" value="1"/>
</dbReference>
<feature type="domain" description="RimM N-terminal" evidence="6">
    <location>
        <begin position="6"/>
        <end position="87"/>
    </location>
</feature>
<dbReference type="AlphaFoldDB" id="A0A9D2R417"/>
<comment type="subunit">
    <text evidence="5">Binds ribosomal protein uS19.</text>
</comment>
<dbReference type="InterPro" id="IPR009000">
    <property type="entry name" value="Transl_B-barrel_sf"/>
</dbReference>
<accession>A0A9D2R417</accession>
<feature type="domain" description="Ribosome maturation factor RimM PRC barrel" evidence="7">
    <location>
        <begin position="101"/>
        <end position="165"/>
    </location>
</feature>
<evidence type="ECO:0000256" key="3">
    <source>
        <dbReference type="ARBA" id="ARBA00022552"/>
    </source>
</evidence>
<dbReference type="Pfam" id="PF01782">
    <property type="entry name" value="RimM"/>
    <property type="match status" value="1"/>
</dbReference>
<dbReference type="InterPro" id="IPR056792">
    <property type="entry name" value="PRC_RimM"/>
</dbReference>
<comment type="subcellular location">
    <subcellularLocation>
        <location evidence="5">Cytoplasm</location>
    </subcellularLocation>
</comment>
<dbReference type="Proteomes" id="UP000823897">
    <property type="component" value="Unassembled WGS sequence"/>
</dbReference>
<gene>
    <name evidence="5 8" type="primary">rimM</name>
    <name evidence="8" type="ORF">H9911_03865</name>
</gene>
<dbReference type="GO" id="GO:0043022">
    <property type="term" value="F:ribosome binding"/>
    <property type="evidence" value="ECO:0007669"/>
    <property type="project" value="InterPro"/>
</dbReference>
<reference evidence="8" key="1">
    <citation type="journal article" date="2021" name="PeerJ">
        <title>Extensive microbial diversity within the chicken gut microbiome revealed by metagenomics and culture.</title>
        <authorList>
            <person name="Gilroy R."/>
            <person name="Ravi A."/>
            <person name="Getino M."/>
            <person name="Pursley I."/>
            <person name="Horton D.L."/>
            <person name="Alikhan N.F."/>
            <person name="Baker D."/>
            <person name="Gharbi K."/>
            <person name="Hall N."/>
            <person name="Watson M."/>
            <person name="Adriaenssens E.M."/>
            <person name="Foster-Nyarko E."/>
            <person name="Jarju S."/>
            <person name="Secka A."/>
            <person name="Antonio M."/>
            <person name="Oren A."/>
            <person name="Chaudhuri R.R."/>
            <person name="La Ragione R."/>
            <person name="Hildebrand F."/>
            <person name="Pallen M.J."/>
        </authorList>
    </citation>
    <scope>NUCLEOTIDE SEQUENCE</scope>
    <source>
        <strain evidence="8">ChiGjej3B3-11674</strain>
    </source>
</reference>
<dbReference type="EMBL" id="DWUV01000072">
    <property type="protein sequence ID" value="HJD33665.1"/>
    <property type="molecule type" value="Genomic_DNA"/>
</dbReference>
<comment type="similarity">
    <text evidence="5">Belongs to the RimM family.</text>
</comment>
<dbReference type="GO" id="GO:0042274">
    <property type="term" value="P:ribosomal small subunit biogenesis"/>
    <property type="evidence" value="ECO:0007669"/>
    <property type="project" value="UniProtKB-UniRule"/>
</dbReference>
<evidence type="ECO:0000259" key="6">
    <source>
        <dbReference type="Pfam" id="PF01782"/>
    </source>
</evidence>
<evidence type="ECO:0000256" key="1">
    <source>
        <dbReference type="ARBA" id="ARBA00022490"/>
    </source>
</evidence>
<evidence type="ECO:0000256" key="4">
    <source>
        <dbReference type="ARBA" id="ARBA00023186"/>
    </source>
</evidence>
<keyword evidence="4 5" id="KW-0143">Chaperone</keyword>
<dbReference type="HAMAP" id="MF_00014">
    <property type="entry name" value="Ribosome_mat_RimM"/>
    <property type="match status" value="1"/>
</dbReference>
<dbReference type="InterPro" id="IPR011033">
    <property type="entry name" value="PRC_barrel-like_sf"/>
</dbReference>
<dbReference type="SUPFAM" id="SSF50346">
    <property type="entry name" value="PRC-barrel domain"/>
    <property type="match status" value="1"/>
</dbReference>
<dbReference type="GO" id="GO:0006364">
    <property type="term" value="P:rRNA processing"/>
    <property type="evidence" value="ECO:0007669"/>
    <property type="project" value="UniProtKB-UniRule"/>
</dbReference>
<reference evidence="8" key="2">
    <citation type="submission" date="2021-04" db="EMBL/GenBank/DDBJ databases">
        <authorList>
            <person name="Gilroy R."/>
        </authorList>
    </citation>
    <scope>NUCLEOTIDE SEQUENCE</scope>
    <source>
        <strain evidence="8">ChiGjej3B3-11674</strain>
    </source>
</reference>
<evidence type="ECO:0000313" key="8">
    <source>
        <dbReference type="EMBL" id="HJD33665.1"/>
    </source>
</evidence>
<comment type="caution">
    <text evidence="8">The sequence shown here is derived from an EMBL/GenBank/DDBJ whole genome shotgun (WGS) entry which is preliminary data.</text>
</comment>
<evidence type="ECO:0000256" key="2">
    <source>
        <dbReference type="ARBA" id="ARBA00022517"/>
    </source>
</evidence>
<evidence type="ECO:0000313" key="9">
    <source>
        <dbReference type="Proteomes" id="UP000823897"/>
    </source>
</evidence>
<dbReference type="GO" id="GO:0005737">
    <property type="term" value="C:cytoplasm"/>
    <property type="evidence" value="ECO:0007669"/>
    <property type="project" value="UniProtKB-SubCell"/>
</dbReference>